<dbReference type="RefSeq" id="WP_087620183.1">
    <property type="nucleotide sequence ID" value="NZ_NEXX01000002.1"/>
</dbReference>
<organism evidence="1 2">
    <name type="scientific">Acinetobacter populi</name>
    <dbReference type="NCBI Taxonomy" id="1582270"/>
    <lineage>
        <taxon>Bacteria</taxon>
        <taxon>Pseudomonadati</taxon>
        <taxon>Pseudomonadota</taxon>
        <taxon>Gammaproteobacteria</taxon>
        <taxon>Moraxellales</taxon>
        <taxon>Moraxellaceae</taxon>
        <taxon>Acinetobacter</taxon>
    </lineage>
</organism>
<comment type="caution">
    <text evidence="1">The sequence shown here is derived from an EMBL/GenBank/DDBJ whole genome shotgun (WGS) entry which is preliminary data.</text>
</comment>
<keyword evidence="2" id="KW-1185">Reference proteome</keyword>
<reference evidence="1 2" key="1">
    <citation type="submission" date="2017-05" db="EMBL/GenBank/DDBJ databases">
        <title>Acinetobacter populi ANC 5415 (= PBJ7), whole genome shotgun sequencing project.</title>
        <authorList>
            <person name="Nemec A."/>
            <person name="Radolfova-Krizova L."/>
        </authorList>
    </citation>
    <scope>NUCLEOTIDE SEQUENCE [LARGE SCALE GENOMIC DNA]</scope>
    <source>
        <strain evidence="1 2">PBJ7</strain>
    </source>
</reference>
<protein>
    <submittedName>
        <fullName evidence="1">Uncharacterized protein</fullName>
    </submittedName>
</protein>
<dbReference type="EMBL" id="NEXX01000002">
    <property type="protein sequence ID" value="OUY07636.1"/>
    <property type="molecule type" value="Genomic_DNA"/>
</dbReference>
<dbReference type="OrthoDB" id="6713608at2"/>
<evidence type="ECO:0000313" key="2">
    <source>
        <dbReference type="Proteomes" id="UP000196536"/>
    </source>
</evidence>
<dbReference type="Proteomes" id="UP000196536">
    <property type="component" value="Unassembled WGS sequence"/>
</dbReference>
<gene>
    <name evidence="1" type="ORF">CAP51_07780</name>
</gene>
<proteinExistence type="predicted"/>
<evidence type="ECO:0000313" key="1">
    <source>
        <dbReference type="EMBL" id="OUY07636.1"/>
    </source>
</evidence>
<accession>A0A1Z9YZK6</accession>
<dbReference type="AlphaFoldDB" id="A0A1Z9YZK6"/>
<sequence length="623" mass="70369">MTVPVSDRLSPLYVGDGVQVRFDFTFNVFQQEDSTGITVRVKNGSEFEEIDPTKYTVTLNNDEEGGYITFISPPDITQFFYIMGSTAVDQLLDITNYNNFYPDALERALDKITAILQEWYSNLDQETLSRILADINYDNLAKQREADLKAYIDGIASAIFGRPVIGLPSVFVGTSIDDLPTQKLFNEKTVTTVESIADLANLEVWEGRTVYVKREGNFKYTQGNWFFDRDRIRCIATIAELRLTKPQYTNEIVFVVEYSEGSVVGGGHFRYAAEMSSTVFADDAVINIKNGSNIWTRCNSDGSIVREVPMEWGGVFSTYDYDQSDKVQNVINTCLTLATNRSAAVKSLARRVAIIPPPKLRCNKTIKINITFLKIIGKSSEWAFDANGNYDEHPTATALDGTKLKVCLAGVGFGLSNNDSVACYRDRVDLNEVSFYLATSYANDMPQVTQADTKIIGYAAYSNESTLRQAQVHYKDTSWIRFGIGFCNGNYSWGCEFDNCKWSENYYATWLIDGEDNGERMSFNFCIMQNNMHALWNRSWNGHITGFGGSYVWNKGEYFHLGTCFGATLRPNHVEYVTSESTLLSTSERNDTDFVRTRAITWSGGEPYQRFFCANPLCLDRRC</sequence>
<name>A0A1Z9YZK6_9GAMM</name>